<evidence type="ECO:0000313" key="8">
    <source>
        <dbReference type="Proteomes" id="UP001221757"/>
    </source>
</evidence>
<dbReference type="InterPro" id="IPR018087">
    <property type="entry name" value="Glyco_hydro_5_CS"/>
</dbReference>
<comment type="similarity">
    <text evidence="1 4">Belongs to the glycosyl hydrolase 5 (cellulase A) family.</text>
</comment>
<evidence type="ECO:0000256" key="4">
    <source>
        <dbReference type="RuleBase" id="RU361153"/>
    </source>
</evidence>
<evidence type="ECO:0000256" key="2">
    <source>
        <dbReference type="ARBA" id="ARBA00022801"/>
    </source>
</evidence>
<feature type="signal peptide" evidence="5">
    <location>
        <begin position="1"/>
        <end position="21"/>
    </location>
</feature>
<dbReference type="AlphaFoldDB" id="A0AAD7DCA5"/>
<keyword evidence="3 4" id="KW-0326">Glycosidase</keyword>
<dbReference type="GO" id="GO:0004553">
    <property type="term" value="F:hydrolase activity, hydrolyzing O-glycosyl compounds"/>
    <property type="evidence" value="ECO:0007669"/>
    <property type="project" value="InterPro"/>
</dbReference>
<dbReference type="PROSITE" id="PS00659">
    <property type="entry name" value="GLYCOSYL_HYDROL_F5"/>
    <property type="match status" value="1"/>
</dbReference>
<accession>A0AAD7DCA5</accession>
<dbReference type="InterPro" id="IPR001547">
    <property type="entry name" value="Glyco_hydro_5"/>
</dbReference>
<evidence type="ECO:0000256" key="1">
    <source>
        <dbReference type="ARBA" id="ARBA00005641"/>
    </source>
</evidence>
<dbReference type="Pfam" id="PF00150">
    <property type="entry name" value="Cellulase"/>
    <property type="match status" value="1"/>
</dbReference>
<reference evidence="7" key="1">
    <citation type="submission" date="2023-03" db="EMBL/GenBank/DDBJ databases">
        <title>Massive genome expansion in bonnet fungi (Mycena s.s.) driven by repeated elements and novel gene families across ecological guilds.</title>
        <authorList>
            <consortium name="Lawrence Berkeley National Laboratory"/>
            <person name="Harder C.B."/>
            <person name="Miyauchi S."/>
            <person name="Viragh M."/>
            <person name="Kuo A."/>
            <person name="Thoen E."/>
            <person name="Andreopoulos B."/>
            <person name="Lu D."/>
            <person name="Skrede I."/>
            <person name="Drula E."/>
            <person name="Henrissat B."/>
            <person name="Morin E."/>
            <person name="Kohler A."/>
            <person name="Barry K."/>
            <person name="LaButti K."/>
            <person name="Morin E."/>
            <person name="Salamov A."/>
            <person name="Lipzen A."/>
            <person name="Mereny Z."/>
            <person name="Hegedus B."/>
            <person name="Baldrian P."/>
            <person name="Stursova M."/>
            <person name="Weitz H."/>
            <person name="Taylor A."/>
            <person name="Grigoriev I.V."/>
            <person name="Nagy L.G."/>
            <person name="Martin F."/>
            <person name="Kauserud H."/>
        </authorList>
    </citation>
    <scope>NUCLEOTIDE SEQUENCE</scope>
    <source>
        <strain evidence="7">CBHHK067</strain>
    </source>
</reference>
<dbReference type="Proteomes" id="UP001221757">
    <property type="component" value="Unassembled WGS sequence"/>
</dbReference>
<dbReference type="GO" id="GO:0000272">
    <property type="term" value="P:polysaccharide catabolic process"/>
    <property type="evidence" value="ECO:0007669"/>
    <property type="project" value="InterPro"/>
</dbReference>
<keyword evidence="2 4" id="KW-0378">Hydrolase</keyword>
<dbReference type="InterPro" id="IPR017853">
    <property type="entry name" value="GH"/>
</dbReference>
<keyword evidence="8" id="KW-1185">Reference proteome</keyword>
<feature type="domain" description="Glycoside hydrolase family 5" evidence="6">
    <location>
        <begin position="82"/>
        <end position="383"/>
    </location>
</feature>
<dbReference type="PANTHER" id="PTHR31263:SF0">
    <property type="entry name" value="CELLULASE FAMILY PROTEIN (AFU_ORTHOLOGUE AFUA_5G14560)"/>
    <property type="match status" value="1"/>
</dbReference>
<evidence type="ECO:0000259" key="6">
    <source>
        <dbReference type="Pfam" id="PF00150"/>
    </source>
</evidence>
<evidence type="ECO:0000256" key="3">
    <source>
        <dbReference type="ARBA" id="ARBA00023295"/>
    </source>
</evidence>
<name>A0AAD7DCA5_MYCRO</name>
<gene>
    <name evidence="7" type="ORF">B0H17DRAFT_1013860</name>
</gene>
<dbReference type="EMBL" id="JARKIE010000101">
    <property type="protein sequence ID" value="KAJ7685918.1"/>
    <property type="molecule type" value="Genomic_DNA"/>
</dbReference>
<dbReference type="Gene3D" id="3.20.20.80">
    <property type="entry name" value="Glycosidases"/>
    <property type="match status" value="1"/>
</dbReference>
<proteinExistence type="inferred from homology"/>
<dbReference type="PANTHER" id="PTHR31263">
    <property type="entry name" value="CELLULASE FAMILY PROTEIN (AFU_ORTHOLOGUE AFUA_5G14560)"/>
    <property type="match status" value="1"/>
</dbReference>
<comment type="caution">
    <text evidence="7">The sequence shown here is derived from an EMBL/GenBank/DDBJ whole genome shotgun (WGS) entry which is preliminary data.</text>
</comment>
<evidence type="ECO:0000313" key="7">
    <source>
        <dbReference type="EMBL" id="KAJ7685918.1"/>
    </source>
</evidence>
<protein>
    <submittedName>
        <fullName evidence="7">Glycosyl hydrolase</fullName>
    </submittedName>
</protein>
<sequence>MMFSFGAISLWLCLVTTGILASVPAWTPPLSTRGRYVVDADGNRFKLKGGNWHGASGTWTGSGDINDDANHHANENAHTMPLGLQYVPIDQILDSFEELGINTIRFQFSNAMLHDTTPVQDAWVAANPQFKGMTPLQVYDVVIKALTDRGFAVIVNNHTQLSLWCCGVDGNERWDESQSFDTWVSDWLFVVNRYKDNKRVVGADLYNEVRRDILTDPTWGGGGNADWQSASQLGADQIMLANPDILIIVEGINWIGLPVDGLPHSRPTLTPVANLSHTLLVSGKLVYSAHFYSYTGPNHSGATGIGETTDARYRDLSRADLFAVMNSEASYVALTEEMHYTAPVWMSEFGVLGRGGQGTSDAAWFGNFVDYLVQTDADFAFWPLVGYLTNGVGNGWALMNWDATGKRTGLFDGDDWREAAWNELIGSAGATGAMPAVPEWKLLTLDNGDFVQSVSVRTNNGDFDNGATKGACPDNLRLIGLSHSSTRGLCTDYSYGPGLWAADRAIEVVFDERHVGADWASGYTKYQCPAGYYASGYAIRGVKLSTVLCAHASQTLGTTSRTVWFDQGDNRADTLGGDFAPSQYKGSCEGDEYIGGVAFSTSLFRNGAPSAILCVSLLPWALCYHTCTIIPCTYFNKS</sequence>
<dbReference type="SUPFAM" id="SSF51445">
    <property type="entry name" value="(Trans)glycosidases"/>
    <property type="match status" value="1"/>
</dbReference>
<evidence type="ECO:0000256" key="5">
    <source>
        <dbReference type="SAM" id="SignalP"/>
    </source>
</evidence>
<feature type="chain" id="PRO_5042254182" evidence="5">
    <location>
        <begin position="22"/>
        <end position="638"/>
    </location>
</feature>
<keyword evidence="5" id="KW-0732">Signal</keyword>
<organism evidence="7 8">
    <name type="scientific">Mycena rosella</name>
    <name type="common">Pink bonnet</name>
    <name type="synonym">Agaricus rosellus</name>
    <dbReference type="NCBI Taxonomy" id="1033263"/>
    <lineage>
        <taxon>Eukaryota</taxon>
        <taxon>Fungi</taxon>
        <taxon>Dikarya</taxon>
        <taxon>Basidiomycota</taxon>
        <taxon>Agaricomycotina</taxon>
        <taxon>Agaricomycetes</taxon>
        <taxon>Agaricomycetidae</taxon>
        <taxon>Agaricales</taxon>
        <taxon>Marasmiineae</taxon>
        <taxon>Mycenaceae</taxon>
        <taxon>Mycena</taxon>
    </lineage>
</organism>